<reference evidence="1 2" key="1">
    <citation type="submission" date="2021-06" db="EMBL/GenBank/DDBJ databases">
        <title>Caerostris extrusa draft genome.</title>
        <authorList>
            <person name="Kono N."/>
            <person name="Arakawa K."/>
        </authorList>
    </citation>
    <scope>NUCLEOTIDE SEQUENCE [LARGE SCALE GENOMIC DNA]</scope>
</reference>
<dbReference type="EMBL" id="BPLR01016136">
    <property type="protein sequence ID" value="GIY81501.1"/>
    <property type="molecule type" value="Genomic_DNA"/>
</dbReference>
<dbReference type="AlphaFoldDB" id="A0AAV4WF65"/>
<gene>
    <name evidence="1" type="ORF">CEXT_132111</name>
</gene>
<protein>
    <recommendedName>
        <fullName evidence="3">Secreted protein</fullName>
    </recommendedName>
</protein>
<comment type="caution">
    <text evidence="1">The sequence shown here is derived from an EMBL/GenBank/DDBJ whole genome shotgun (WGS) entry which is preliminary data.</text>
</comment>
<organism evidence="1 2">
    <name type="scientific">Caerostris extrusa</name>
    <name type="common">Bark spider</name>
    <name type="synonym">Caerostris bankana</name>
    <dbReference type="NCBI Taxonomy" id="172846"/>
    <lineage>
        <taxon>Eukaryota</taxon>
        <taxon>Metazoa</taxon>
        <taxon>Ecdysozoa</taxon>
        <taxon>Arthropoda</taxon>
        <taxon>Chelicerata</taxon>
        <taxon>Arachnida</taxon>
        <taxon>Araneae</taxon>
        <taxon>Araneomorphae</taxon>
        <taxon>Entelegynae</taxon>
        <taxon>Araneoidea</taxon>
        <taxon>Araneidae</taxon>
        <taxon>Caerostris</taxon>
    </lineage>
</organism>
<evidence type="ECO:0008006" key="3">
    <source>
        <dbReference type="Google" id="ProtNLM"/>
    </source>
</evidence>
<name>A0AAV4WF65_CAEEX</name>
<dbReference type="Proteomes" id="UP001054945">
    <property type="component" value="Unassembled WGS sequence"/>
</dbReference>
<keyword evidence="2" id="KW-1185">Reference proteome</keyword>
<proteinExistence type="predicted"/>
<accession>A0AAV4WF65</accession>
<evidence type="ECO:0000313" key="2">
    <source>
        <dbReference type="Proteomes" id="UP001054945"/>
    </source>
</evidence>
<sequence>MRPPAALPIRCRLLAFLVKSQMTESSIWAVIVLINFLSGLIVSGCREVIPEGTTVNRINGQENERMGCDILARCVINTDSENEQA</sequence>
<evidence type="ECO:0000313" key="1">
    <source>
        <dbReference type="EMBL" id="GIY81501.1"/>
    </source>
</evidence>